<dbReference type="PANTHER" id="PTHR32089">
    <property type="entry name" value="METHYL-ACCEPTING CHEMOTAXIS PROTEIN MCPB"/>
    <property type="match status" value="1"/>
</dbReference>
<evidence type="ECO:0000256" key="2">
    <source>
        <dbReference type="ARBA" id="ARBA00022475"/>
    </source>
</evidence>
<evidence type="ECO:0000256" key="5">
    <source>
        <dbReference type="ARBA" id="ARBA00022692"/>
    </source>
</evidence>
<evidence type="ECO:0000256" key="9">
    <source>
        <dbReference type="ARBA" id="ARBA00029447"/>
    </source>
</evidence>
<feature type="transmembrane region" description="Helical" evidence="10">
    <location>
        <begin position="279"/>
        <end position="302"/>
    </location>
</feature>
<dbReference type="InterPro" id="IPR003660">
    <property type="entry name" value="HAMP_dom"/>
</dbReference>
<evidence type="ECO:0000256" key="1">
    <source>
        <dbReference type="ARBA" id="ARBA00004651"/>
    </source>
</evidence>
<accession>A0A0B6AZU4</accession>
<dbReference type="InterPro" id="IPR033479">
    <property type="entry name" value="dCache_1"/>
</dbReference>
<keyword evidence="5 10" id="KW-0812">Transmembrane</keyword>
<dbReference type="Gene3D" id="3.30.450.20">
    <property type="entry name" value="PAS domain"/>
    <property type="match status" value="2"/>
</dbReference>
<dbReference type="CDD" id="cd12912">
    <property type="entry name" value="PDC2_MCP_like"/>
    <property type="match status" value="1"/>
</dbReference>
<evidence type="ECO:0000256" key="4">
    <source>
        <dbReference type="ARBA" id="ARBA00022500"/>
    </source>
</evidence>
<dbReference type="SMART" id="SM00283">
    <property type="entry name" value="MA"/>
    <property type="match status" value="1"/>
</dbReference>
<dbReference type="PANTHER" id="PTHR32089:SF114">
    <property type="entry name" value="METHYL-ACCEPTING CHEMOTAXIS PROTEIN MCPB"/>
    <property type="match status" value="1"/>
</dbReference>
<protein>
    <recommendedName>
        <fullName evidence="13">Chemotaxis protein</fullName>
    </recommendedName>
</protein>
<evidence type="ECO:0000256" key="6">
    <source>
        <dbReference type="ARBA" id="ARBA00022989"/>
    </source>
</evidence>
<dbReference type="RefSeq" id="WP_034651871.1">
    <property type="nucleotide sequence ID" value="NZ_BCVB01000016.1"/>
</dbReference>
<dbReference type="GO" id="GO:0007165">
    <property type="term" value="P:signal transduction"/>
    <property type="evidence" value="ECO:0007669"/>
    <property type="project" value="UniProtKB-KW"/>
</dbReference>
<evidence type="ECO:0000256" key="8">
    <source>
        <dbReference type="ARBA" id="ARBA00023224"/>
    </source>
</evidence>
<evidence type="ECO:0000313" key="11">
    <source>
        <dbReference type="EMBL" id="AJI25444.1"/>
    </source>
</evidence>
<dbReference type="Proteomes" id="UP000031829">
    <property type="component" value="Chromosome"/>
</dbReference>
<dbReference type="CDD" id="cd11386">
    <property type="entry name" value="MCP_signal"/>
    <property type="match status" value="1"/>
</dbReference>
<dbReference type="KEGG" id="bmeg:BG04_4857"/>
<dbReference type="EMBL" id="CP009920">
    <property type="protein sequence ID" value="AJI25444.1"/>
    <property type="molecule type" value="Genomic_DNA"/>
</dbReference>
<sequence>MERARKKRSLNNFKTKLVLAFAAILLVPSVTIGVSAYITAKHEIENQIINTAQQNVQSINSVIDDTIGPKIHDVEFFASVVNNERYNEKDMATLSKDFNLYASLHPEAVSIFTGNQQGKFIQAPKKVTQAGYDPRKRDWYKLAMQNKGKTVVTEPYPSASTGQTVITVAKTTADGTGVIALNLDISRINKAVSKVKIGEKGYPFLLDGERKYIVHPTEKAGTKATDSLFDKLYVKSSGSFEYTFNGDEKKMVFTTNKTTNWKVAGTMYSSEVSEAAQPIFYKTLFIILACLIIGSLTIFVVLQSIIKPLKQLKNQALSVSEGDLTTAITVNSKDEIGELGYAFSQMQNNLRTLIQNVETSAEQVAASSEELTASSQQTSAATEQVSVAIQEVASSAEKQTAVIDQNAASLDEIVQGVSTIAQRTEIVSKLSNHTTSEAVEGGKAVRETVEQMESIYQSVDLSNTTIRTLFQRSKEVGTILEVISGIAAQTNLLALNAAIEAARAGEQGKGFSVVAAEVRKLAEQSQVSASQISELIQAIQQDTQESVHTMEQVTNKVEEGRTISQTAIQKFEQILSSMNETTPQVEEVAATAQQISAAVEEVARTAGEMAILAKGNAATSEEVAASTEEQLASMEEIAVSAQSLSQMAEQLTALISKFNL</sequence>
<dbReference type="PROSITE" id="PS50885">
    <property type="entry name" value="HAMP"/>
    <property type="match status" value="1"/>
</dbReference>
<comment type="similarity">
    <text evidence="9">Belongs to the methyl-accepting chemotaxis (MCP) protein family.</text>
</comment>
<name>A0A0B6AZU4_PRIM2</name>
<keyword evidence="2" id="KW-1003">Cell membrane</keyword>
<dbReference type="Gene3D" id="1.10.8.500">
    <property type="entry name" value="HAMP domain in histidine kinase"/>
    <property type="match status" value="1"/>
</dbReference>
<evidence type="ECO:0008006" key="13">
    <source>
        <dbReference type="Google" id="ProtNLM"/>
    </source>
</evidence>
<organism evidence="11 12">
    <name type="scientific">Priestia megaterium (strain ATCC 14581 / DSM 32 / CCUG 1817 / JCM 2506 / NBRC 15308 / NCIMB 9376 / NCTC 10342 / NRRL B-14308 / VKM B-512 / Ford 19)</name>
    <name type="common">Bacillus megaterium</name>
    <dbReference type="NCBI Taxonomy" id="1348623"/>
    <lineage>
        <taxon>Bacteria</taxon>
        <taxon>Bacillati</taxon>
        <taxon>Bacillota</taxon>
        <taxon>Bacilli</taxon>
        <taxon>Bacillales</taxon>
        <taxon>Bacillaceae</taxon>
        <taxon>Priestia</taxon>
    </lineage>
</organism>
<proteinExistence type="inferred from homology"/>
<dbReference type="Gene3D" id="1.10.287.950">
    <property type="entry name" value="Methyl-accepting chemotaxis protein"/>
    <property type="match status" value="1"/>
</dbReference>
<dbReference type="Pfam" id="PF02743">
    <property type="entry name" value="dCache_1"/>
    <property type="match status" value="1"/>
</dbReference>
<dbReference type="HOGENOM" id="CLU_000445_107_19_9"/>
<dbReference type="GeneID" id="93642838"/>
<keyword evidence="7 10" id="KW-0472">Membrane</keyword>
<dbReference type="InterPro" id="IPR004089">
    <property type="entry name" value="MCPsignal_dom"/>
</dbReference>
<keyword evidence="6 10" id="KW-1133">Transmembrane helix</keyword>
<keyword evidence="4" id="KW-0145">Chemotaxis</keyword>
<dbReference type="SMART" id="SM00304">
    <property type="entry name" value="HAMP"/>
    <property type="match status" value="1"/>
</dbReference>
<dbReference type="SUPFAM" id="SSF103190">
    <property type="entry name" value="Sensory domain-like"/>
    <property type="match status" value="1"/>
</dbReference>
<gene>
    <name evidence="11" type="ORF">BG04_4857</name>
</gene>
<keyword evidence="3" id="KW-0488">Methylation</keyword>
<dbReference type="PROSITE" id="PS50111">
    <property type="entry name" value="CHEMOTAXIS_TRANSDUC_2"/>
    <property type="match status" value="1"/>
</dbReference>
<evidence type="ECO:0000256" key="10">
    <source>
        <dbReference type="SAM" id="Phobius"/>
    </source>
</evidence>
<dbReference type="CDD" id="cd18773">
    <property type="entry name" value="PDC1_HK_sensor"/>
    <property type="match status" value="1"/>
</dbReference>
<dbReference type="Pfam" id="PF00015">
    <property type="entry name" value="MCPsignal"/>
    <property type="match status" value="1"/>
</dbReference>
<dbReference type="GO" id="GO:0006935">
    <property type="term" value="P:chemotaxis"/>
    <property type="evidence" value="ECO:0007669"/>
    <property type="project" value="UniProtKB-KW"/>
</dbReference>
<dbReference type="SUPFAM" id="SSF58104">
    <property type="entry name" value="Methyl-accepting chemotaxis protein (MCP) signaling domain"/>
    <property type="match status" value="1"/>
</dbReference>
<dbReference type="Pfam" id="PF00672">
    <property type="entry name" value="HAMP"/>
    <property type="match status" value="1"/>
</dbReference>
<comment type="subcellular location">
    <subcellularLocation>
        <location evidence="1">Cell membrane</location>
        <topology evidence="1">Multi-pass membrane protein</topology>
    </subcellularLocation>
</comment>
<evidence type="ECO:0000313" key="12">
    <source>
        <dbReference type="Proteomes" id="UP000031829"/>
    </source>
</evidence>
<keyword evidence="8" id="KW-0807">Transducer</keyword>
<dbReference type="InterPro" id="IPR029151">
    <property type="entry name" value="Sensor-like_sf"/>
</dbReference>
<reference evidence="11 12" key="1">
    <citation type="journal article" date="2015" name="Genome Announc.">
        <title>Complete genome sequences for 35 biothreat assay-relevant bacillus species.</title>
        <authorList>
            <person name="Johnson S.L."/>
            <person name="Daligault H.E."/>
            <person name="Davenport K.W."/>
            <person name="Jaissle J."/>
            <person name="Frey K.G."/>
            <person name="Ladner J.T."/>
            <person name="Broomall S.M."/>
            <person name="Bishop-Lilly K.A."/>
            <person name="Bruce D.C."/>
            <person name="Gibbons H.S."/>
            <person name="Coyne S.R."/>
            <person name="Lo C.C."/>
            <person name="Meincke L."/>
            <person name="Munk A.C."/>
            <person name="Koroleva G.I."/>
            <person name="Rosenzweig C.N."/>
            <person name="Palacios G.F."/>
            <person name="Redden C.L."/>
            <person name="Minogue T.D."/>
            <person name="Chain P.S."/>
        </authorList>
    </citation>
    <scope>NUCLEOTIDE SEQUENCE [LARGE SCALE GENOMIC DNA]</scope>
    <source>
        <strain evidence="12">ATCC 14581 / DSM 32 / JCM 2506 / NBRC 15308 / NCIMB 9376 / NCTC 10342 / NRRL B-14308 / VKM B-512</strain>
    </source>
</reference>
<dbReference type="GO" id="GO:0005886">
    <property type="term" value="C:plasma membrane"/>
    <property type="evidence" value="ECO:0007669"/>
    <property type="project" value="UniProtKB-SubCell"/>
</dbReference>
<dbReference type="CDD" id="cd06225">
    <property type="entry name" value="HAMP"/>
    <property type="match status" value="1"/>
</dbReference>
<evidence type="ECO:0000256" key="3">
    <source>
        <dbReference type="ARBA" id="ARBA00022481"/>
    </source>
</evidence>
<dbReference type="AlphaFoldDB" id="A0A0B6AZU4"/>
<evidence type="ECO:0000256" key="7">
    <source>
        <dbReference type="ARBA" id="ARBA00023136"/>
    </source>
</evidence>